<dbReference type="CDD" id="cd06588">
    <property type="entry name" value="PhnB_like"/>
    <property type="match status" value="1"/>
</dbReference>
<dbReference type="Proteomes" id="UP000295636">
    <property type="component" value="Unassembled WGS sequence"/>
</dbReference>
<dbReference type="RefSeq" id="WP_133233094.1">
    <property type="nucleotide sequence ID" value="NZ_SMRT01000014.1"/>
</dbReference>
<dbReference type="PANTHER" id="PTHR33990">
    <property type="entry name" value="PROTEIN YJDN-RELATED"/>
    <property type="match status" value="1"/>
</dbReference>
<proteinExistence type="predicted"/>
<feature type="domain" description="PhnB-like" evidence="1">
    <location>
        <begin position="8"/>
        <end position="127"/>
    </location>
</feature>
<dbReference type="OrthoDB" id="9795306at2"/>
<dbReference type="EMBL" id="SMRT01000014">
    <property type="protein sequence ID" value="TDF94042.1"/>
    <property type="molecule type" value="Genomic_DNA"/>
</dbReference>
<dbReference type="InterPro" id="IPR029068">
    <property type="entry name" value="Glyas_Bleomycin-R_OHBP_Dase"/>
</dbReference>
<dbReference type="Gene3D" id="3.10.180.10">
    <property type="entry name" value="2,3-Dihydroxybiphenyl 1,2-Dioxygenase, domain 1"/>
    <property type="match status" value="1"/>
</dbReference>
<dbReference type="PANTHER" id="PTHR33990:SF1">
    <property type="entry name" value="PROTEIN YJDN"/>
    <property type="match status" value="1"/>
</dbReference>
<dbReference type="SUPFAM" id="SSF54593">
    <property type="entry name" value="Glyoxalase/Bleomycin resistance protein/Dihydroxybiphenyl dioxygenase"/>
    <property type="match status" value="1"/>
</dbReference>
<accession>A0A4R5KGA1</accession>
<reference evidence="2 3" key="1">
    <citation type="submission" date="2019-03" db="EMBL/GenBank/DDBJ databases">
        <title>This is whole genome sequence of Paenibacillus sp MS74 strain.</title>
        <authorList>
            <person name="Trinh H.N."/>
        </authorList>
    </citation>
    <scope>NUCLEOTIDE SEQUENCE [LARGE SCALE GENOMIC DNA]</scope>
    <source>
        <strain evidence="2 3">MS74</strain>
    </source>
</reference>
<evidence type="ECO:0000259" key="1">
    <source>
        <dbReference type="Pfam" id="PF06983"/>
    </source>
</evidence>
<name>A0A4R5KGA1_9BACL</name>
<comment type="caution">
    <text evidence="2">The sequence shown here is derived from an EMBL/GenBank/DDBJ whole genome shotgun (WGS) entry which is preliminary data.</text>
</comment>
<evidence type="ECO:0000313" key="2">
    <source>
        <dbReference type="EMBL" id="TDF94042.1"/>
    </source>
</evidence>
<dbReference type="Pfam" id="PF06983">
    <property type="entry name" value="3-dmu-9_3-mt"/>
    <property type="match status" value="1"/>
</dbReference>
<dbReference type="AlphaFoldDB" id="A0A4R5KGA1"/>
<sequence>MAKLTPYIFSEDSRAQAEFYTQALGGEILSVMTHGQLPDASQNMKDKVMHLSLVAGGVTFYMTDFVFGQLVPGNGINLSLEFETEAEAREAFDKLADGGVVRHPFSPAFWGALFGQLEDKYGVSWMISYEPKAGQA</sequence>
<keyword evidence="3" id="KW-1185">Reference proteome</keyword>
<gene>
    <name evidence="2" type="ORF">E1757_24385</name>
</gene>
<evidence type="ECO:0000313" key="3">
    <source>
        <dbReference type="Proteomes" id="UP000295636"/>
    </source>
</evidence>
<organism evidence="2 3">
    <name type="scientific">Paenibacillus piri</name>
    <dbReference type="NCBI Taxonomy" id="2547395"/>
    <lineage>
        <taxon>Bacteria</taxon>
        <taxon>Bacillati</taxon>
        <taxon>Bacillota</taxon>
        <taxon>Bacilli</taxon>
        <taxon>Bacillales</taxon>
        <taxon>Paenibacillaceae</taxon>
        <taxon>Paenibacillus</taxon>
    </lineage>
</organism>
<protein>
    <submittedName>
        <fullName evidence="2">VOC family protein</fullName>
    </submittedName>
</protein>
<dbReference type="InterPro" id="IPR028973">
    <property type="entry name" value="PhnB-like"/>
</dbReference>